<sequence length="109" mass="11853">MGRKAAEASGLLKLRTGAPQAGHNGAGVVNQHALIAACGSALFPDAVGMWCDVLQGLLSDCFFYSRQVFNFFGLRLFIENLRGYLPSFLILNFAPLAPQLWGEQESICF</sequence>
<dbReference type="EMBL" id="CP017708">
    <property type="protein sequence ID" value="AOY84259.1"/>
    <property type="molecule type" value="Genomic_DNA"/>
</dbReference>
<gene>
    <name evidence="1" type="ORF">BJP36_34370</name>
</gene>
<reference evidence="2" key="1">
    <citation type="submission" date="2016-10" db="EMBL/GenBank/DDBJ databases">
        <title>Comparative genomics uncovers the prolific and rare metabolic potential of the cyanobacterial genus Moorea.</title>
        <authorList>
            <person name="Leao T."/>
            <person name="Castelao G."/>
            <person name="Korobeynikov A."/>
            <person name="Monroe E.A."/>
            <person name="Podell S."/>
            <person name="Glukhov E."/>
            <person name="Allen E."/>
            <person name="Gerwick W.H."/>
            <person name="Gerwick L."/>
        </authorList>
    </citation>
    <scope>NUCLEOTIDE SEQUENCE [LARGE SCALE GENOMIC DNA]</scope>
    <source>
        <strain evidence="2">JHB</strain>
    </source>
</reference>
<proteinExistence type="predicted"/>
<name>A0A1D9G9D1_MOOP1</name>
<accession>A0A1D9G9D1</accession>
<dbReference type="AlphaFoldDB" id="A0A1D9G9D1"/>
<organism evidence="1 2">
    <name type="scientific">Moorena producens (strain JHB)</name>
    <dbReference type="NCBI Taxonomy" id="1454205"/>
    <lineage>
        <taxon>Bacteria</taxon>
        <taxon>Bacillati</taxon>
        <taxon>Cyanobacteriota</taxon>
        <taxon>Cyanophyceae</taxon>
        <taxon>Coleofasciculales</taxon>
        <taxon>Coleofasciculaceae</taxon>
        <taxon>Moorena</taxon>
    </lineage>
</organism>
<evidence type="ECO:0000313" key="1">
    <source>
        <dbReference type="EMBL" id="AOY84259.1"/>
    </source>
</evidence>
<evidence type="ECO:0000313" key="2">
    <source>
        <dbReference type="Proteomes" id="UP000176944"/>
    </source>
</evidence>
<protein>
    <submittedName>
        <fullName evidence="1">Uncharacterized protein</fullName>
    </submittedName>
</protein>
<dbReference type="Proteomes" id="UP000176944">
    <property type="component" value="Chromosome"/>
</dbReference>